<evidence type="ECO:0000313" key="3">
    <source>
        <dbReference type="Proteomes" id="UP000324285"/>
    </source>
</evidence>
<feature type="signal peptide" evidence="1">
    <location>
        <begin position="1"/>
        <end position="28"/>
    </location>
</feature>
<dbReference type="PANTHER" id="PTHR42779">
    <property type="entry name" value="PROTEIN YNJB"/>
    <property type="match status" value="1"/>
</dbReference>
<evidence type="ECO:0000256" key="1">
    <source>
        <dbReference type="SAM" id="SignalP"/>
    </source>
</evidence>
<keyword evidence="1" id="KW-0732">Signal</keyword>
<dbReference type="PANTHER" id="PTHR42779:SF1">
    <property type="entry name" value="PROTEIN YNJB"/>
    <property type="match status" value="1"/>
</dbReference>
<name>A0A5C1NDP7_9GAMM</name>
<dbReference type="NCBIfam" id="NF008633">
    <property type="entry name" value="PRK11622.1"/>
    <property type="match status" value="1"/>
</dbReference>
<organism evidence="2 3">
    <name type="scientific">Halomonas binhaiensis</name>
    <dbReference type="NCBI Taxonomy" id="2562282"/>
    <lineage>
        <taxon>Bacteria</taxon>
        <taxon>Pseudomonadati</taxon>
        <taxon>Pseudomonadota</taxon>
        <taxon>Gammaproteobacteria</taxon>
        <taxon>Oceanospirillales</taxon>
        <taxon>Halomonadaceae</taxon>
        <taxon>Halomonas</taxon>
    </lineage>
</organism>
<dbReference type="OrthoDB" id="3239593at2"/>
<keyword evidence="3" id="KW-1185">Reference proteome</keyword>
<gene>
    <name evidence="2" type="ORF">E4T21_03915</name>
</gene>
<dbReference type="RefSeq" id="WP_149283711.1">
    <property type="nucleotide sequence ID" value="NZ_CP038437.2"/>
</dbReference>
<proteinExistence type="predicted"/>
<dbReference type="PIRSF" id="PIRSF029172">
    <property type="entry name" value="UCP029172_ABC_sbc_YnjB"/>
    <property type="match status" value="1"/>
</dbReference>
<dbReference type="InterPro" id="IPR006059">
    <property type="entry name" value="SBP"/>
</dbReference>
<dbReference type="Gene3D" id="3.40.190.10">
    <property type="entry name" value="Periplasmic binding protein-like II"/>
    <property type="match status" value="2"/>
</dbReference>
<dbReference type="Proteomes" id="UP000324285">
    <property type="component" value="Chromosome"/>
</dbReference>
<dbReference type="AlphaFoldDB" id="A0A5C1NDP7"/>
<sequence>MSYPSQHFSRRKLSPLRLLGLVSALALATLSNTALSNTDLSNTTLATSNEPQDWTAIENAAQGQAVYWNAWGGDSNVNAYIGWVGAQLKSAYDINLVHVKLDDTAAAVSRVVAEKAAGNDEQGAIDLIWINGENFAAMKKNDLLFGPMAERLPNFSLTSPDTHTEMTTDFTVATEGYESPWGKAQLTFYYDADRVDSPPRSMAELLDWAKQHPGRFTYPLVPDFLGSTFLKQALIALTDDPDVLARPASEADVDAVLAPLWDYLDQLHPYLWRKGRHFPASGPKLKSLMGDGEVWLAYTFNPAEPAAAVSSYQLPPSTRSYVLDGGTIGNVHFVAIPFNASHKAGAMVTANFLLSPEAQAYKQRLDVWGDPTVLDLAVLSEPQKQALTPTDDQPARLPTQALSQTLPEPHPSWMEAAEAGWLKHYGQR</sequence>
<dbReference type="Pfam" id="PF13416">
    <property type="entry name" value="SBP_bac_8"/>
    <property type="match status" value="1"/>
</dbReference>
<evidence type="ECO:0000313" key="2">
    <source>
        <dbReference type="EMBL" id="QEM80793.1"/>
    </source>
</evidence>
<dbReference type="InterPro" id="IPR027020">
    <property type="entry name" value="YnjB"/>
</dbReference>
<reference evidence="2" key="1">
    <citation type="submission" date="2021-02" db="EMBL/GenBank/DDBJ databases">
        <title>Strain Y2R2, a novel species of the genus Halomonas.</title>
        <authorList>
            <person name="Huang H."/>
        </authorList>
    </citation>
    <scope>NUCLEOTIDE SEQUENCE</scope>
    <source>
        <strain evidence="2">Y2R2</strain>
    </source>
</reference>
<accession>A0A5C1NDP7</accession>
<feature type="chain" id="PRO_5022743882" evidence="1">
    <location>
        <begin position="29"/>
        <end position="428"/>
    </location>
</feature>
<dbReference type="KEGG" id="hbh:E4T21_03915"/>
<dbReference type="SUPFAM" id="SSF53850">
    <property type="entry name" value="Periplasmic binding protein-like II"/>
    <property type="match status" value="1"/>
</dbReference>
<protein>
    <submittedName>
        <fullName evidence="2">ABC transporter substrate-binding protein</fullName>
    </submittedName>
</protein>
<dbReference type="EMBL" id="CP038437">
    <property type="protein sequence ID" value="QEM80793.1"/>
    <property type="molecule type" value="Genomic_DNA"/>
</dbReference>